<gene>
    <name evidence="1" type="ORF">PVK06_012896</name>
</gene>
<dbReference type="Proteomes" id="UP001358586">
    <property type="component" value="Chromosome 4"/>
</dbReference>
<proteinExistence type="predicted"/>
<comment type="caution">
    <text evidence="1">The sequence shown here is derived from an EMBL/GenBank/DDBJ whole genome shotgun (WGS) entry which is preliminary data.</text>
</comment>
<protein>
    <submittedName>
        <fullName evidence="1">Uncharacterized protein</fullName>
    </submittedName>
</protein>
<reference evidence="1 2" key="1">
    <citation type="submission" date="2023-03" db="EMBL/GenBank/DDBJ databases">
        <title>WGS of Gossypium arboreum.</title>
        <authorList>
            <person name="Yu D."/>
        </authorList>
    </citation>
    <scope>NUCLEOTIDE SEQUENCE [LARGE SCALE GENOMIC DNA]</scope>
    <source>
        <tissue evidence="1">Leaf</tissue>
    </source>
</reference>
<organism evidence="1 2">
    <name type="scientific">Gossypium arboreum</name>
    <name type="common">Tree cotton</name>
    <name type="synonym">Gossypium nanking</name>
    <dbReference type="NCBI Taxonomy" id="29729"/>
    <lineage>
        <taxon>Eukaryota</taxon>
        <taxon>Viridiplantae</taxon>
        <taxon>Streptophyta</taxon>
        <taxon>Embryophyta</taxon>
        <taxon>Tracheophyta</taxon>
        <taxon>Spermatophyta</taxon>
        <taxon>Magnoliopsida</taxon>
        <taxon>eudicotyledons</taxon>
        <taxon>Gunneridae</taxon>
        <taxon>Pentapetalae</taxon>
        <taxon>rosids</taxon>
        <taxon>malvids</taxon>
        <taxon>Malvales</taxon>
        <taxon>Malvaceae</taxon>
        <taxon>Malvoideae</taxon>
        <taxon>Gossypium</taxon>
    </lineage>
</organism>
<dbReference type="EMBL" id="JARKNE010000004">
    <property type="protein sequence ID" value="KAK5837086.1"/>
    <property type="molecule type" value="Genomic_DNA"/>
</dbReference>
<keyword evidence="2" id="KW-1185">Reference proteome</keyword>
<name>A0ABR0QCQ5_GOSAR</name>
<accession>A0ABR0QCQ5</accession>
<evidence type="ECO:0000313" key="1">
    <source>
        <dbReference type="EMBL" id="KAK5837086.1"/>
    </source>
</evidence>
<evidence type="ECO:0000313" key="2">
    <source>
        <dbReference type="Proteomes" id="UP001358586"/>
    </source>
</evidence>
<sequence length="51" mass="5590">MGVLKFNVDRAAHWKPWPAGCNGVLCDHTGEILALFSHLLGSLDSNEAELR</sequence>